<sequence length="462" mass="49256">MDATDLQPIELFDGLGDEQLKELLAAGREVPFGPGELLFAEGDHADSWWVLIDGVVELVRRTERDDMVVGRMDVPGRWAGGYRAWVETGVYLASARGLEPGRMLEVPATALRDLAATWFPFGSHLIKGIYGMALYVESTARQRDALATLGKLAAGLAHEINNPAAAATRATAALGAADDKLFASLHELAAHGITAEQFTALDGLRRDLAARPAPAYGDVADLEEALAERLEAQGVDRSWVMAPVLAAANADEQWCQGLAQVVDERSLQAGLDWVVSSLQGTVLRAEITESTRRISELVAAVRSYSQLDRAALQQLDVAEGIESTLLVLGHRLREGSVTVVRDYGATPRIEGYAGELNQVWTNIIDNAVDAMAGEGTLRISTRAGDDGGVVVEIADTGPGLPPDVAARAFEAFYTTKAVGQGTGLGLDIAQRIVRERHGGTIEIESVPGDTVLRVRLLAAPPG</sequence>
<dbReference type="PANTHER" id="PTHR43065:SF48">
    <property type="entry name" value="HISTIDINE KINASE"/>
    <property type="match status" value="1"/>
</dbReference>
<evidence type="ECO:0000313" key="7">
    <source>
        <dbReference type="EMBL" id="USQ81464.1"/>
    </source>
</evidence>
<keyword evidence="7" id="KW-0547">Nucleotide-binding</keyword>
<keyword evidence="8" id="KW-1185">Reference proteome</keyword>
<organism evidence="7 8">
    <name type="scientific">Ornithinimicrobium faecis</name>
    <dbReference type="NCBI Taxonomy" id="2934158"/>
    <lineage>
        <taxon>Bacteria</taxon>
        <taxon>Bacillati</taxon>
        <taxon>Actinomycetota</taxon>
        <taxon>Actinomycetes</taxon>
        <taxon>Micrococcales</taxon>
        <taxon>Ornithinimicrobiaceae</taxon>
        <taxon>Ornithinimicrobium</taxon>
    </lineage>
</organism>
<keyword evidence="4" id="KW-0902">Two-component regulatory system</keyword>
<keyword evidence="3" id="KW-0418">Kinase</keyword>
<evidence type="ECO:0000313" key="8">
    <source>
        <dbReference type="Proteomes" id="UP001056455"/>
    </source>
</evidence>
<dbReference type="PROSITE" id="PS50109">
    <property type="entry name" value="HIS_KIN"/>
    <property type="match status" value="1"/>
</dbReference>
<evidence type="ECO:0000256" key="4">
    <source>
        <dbReference type="ARBA" id="ARBA00023012"/>
    </source>
</evidence>
<feature type="domain" description="Histidine kinase" evidence="6">
    <location>
        <begin position="287"/>
        <end position="460"/>
    </location>
</feature>
<gene>
    <name evidence="7" type="ORF">NF556_07390</name>
</gene>
<dbReference type="SUPFAM" id="SSF55874">
    <property type="entry name" value="ATPase domain of HSP90 chaperone/DNA topoisomerase II/histidine kinase"/>
    <property type="match status" value="1"/>
</dbReference>
<dbReference type="PRINTS" id="PR00344">
    <property type="entry name" value="BCTRLSENSOR"/>
</dbReference>
<dbReference type="GO" id="GO:0005524">
    <property type="term" value="F:ATP binding"/>
    <property type="evidence" value="ECO:0007669"/>
    <property type="project" value="UniProtKB-KW"/>
</dbReference>
<evidence type="ECO:0000259" key="5">
    <source>
        <dbReference type="PROSITE" id="PS50042"/>
    </source>
</evidence>
<dbReference type="Gene3D" id="2.60.120.10">
    <property type="entry name" value="Jelly Rolls"/>
    <property type="match status" value="1"/>
</dbReference>
<evidence type="ECO:0000256" key="2">
    <source>
        <dbReference type="ARBA" id="ARBA00012438"/>
    </source>
</evidence>
<dbReference type="Proteomes" id="UP001056455">
    <property type="component" value="Chromosome"/>
</dbReference>
<evidence type="ECO:0000259" key="6">
    <source>
        <dbReference type="PROSITE" id="PS50109"/>
    </source>
</evidence>
<dbReference type="Pfam" id="PF00027">
    <property type="entry name" value="cNMP_binding"/>
    <property type="match status" value="1"/>
</dbReference>
<protein>
    <recommendedName>
        <fullName evidence="2">histidine kinase</fullName>
        <ecNumber evidence="2">2.7.13.3</ecNumber>
    </recommendedName>
</protein>
<dbReference type="PROSITE" id="PS50042">
    <property type="entry name" value="CNMP_BINDING_3"/>
    <property type="match status" value="1"/>
</dbReference>
<dbReference type="PANTHER" id="PTHR43065">
    <property type="entry name" value="SENSOR HISTIDINE KINASE"/>
    <property type="match status" value="1"/>
</dbReference>
<dbReference type="EC" id="2.7.13.3" evidence="2"/>
<evidence type="ECO:0000256" key="1">
    <source>
        <dbReference type="ARBA" id="ARBA00000085"/>
    </source>
</evidence>
<dbReference type="Pfam" id="PF02518">
    <property type="entry name" value="HATPase_c"/>
    <property type="match status" value="1"/>
</dbReference>
<dbReference type="SMART" id="SM00387">
    <property type="entry name" value="HATPase_c"/>
    <property type="match status" value="1"/>
</dbReference>
<dbReference type="InterPro" id="IPR018490">
    <property type="entry name" value="cNMP-bd_dom_sf"/>
</dbReference>
<dbReference type="InterPro" id="IPR014710">
    <property type="entry name" value="RmlC-like_jellyroll"/>
</dbReference>
<evidence type="ECO:0000256" key="3">
    <source>
        <dbReference type="ARBA" id="ARBA00022777"/>
    </source>
</evidence>
<comment type="catalytic activity">
    <reaction evidence="1">
        <text>ATP + protein L-histidine = ADP + protein N-phospho-L-histidine.</text>
        <dbReference type="EC" id="2.7.13.3"/>
    </reaction>
</comment>
<dbReference type="Gene3D" id="3.30.565.10">
    <property type="entry name" value="Histidine kinase-like ATPase, C-terminal domain"/>
    <property type="match status" value="1"/>
</dbReference>
<dbReference type="InterPro" id="IPR000595">
    <property type="entry name" value="cNMP-bd_dom"/>
</dbReference>
<proteinExistence type="predicted"/>
<dbReference type="InterPro" id="IPR004358">
    <property type="entry name" value="Sig_transdc_His_kin-like_C"/>
</dbReference>
<dbReference type="RefSeq" id="WP_252594973.1">
    <property type="nucleotide sequence ID" value="NZ_CP099489.1"/>
</dbReference>
<dbReference type="Gene3D" id="1.10.287.130">
    <property type="match status" value="1"/>
</dbReference>
<dbReference type="SUPFAM" id="SSF51206">
    <property type="entry name" value="cAMP-binding domain-like"/>
    <property type="match status" value="1"/>
</dbReference>
<reference evidence="7" key="1">
    <citation type="submission" date="2022-06" db="EMBL/GenBank/DDBJ databases">
        <title>Ornithinimicrobium HY1793.</title>
        <authorList>
            <person name="Huang Y."/>
        </authorList>
    </citation>
    <scope>NUCLEOTIDE SEQUENCE</scope>
    <source>
        <strain evidence="7">HY1793</strain>
    </source>
</reference>
<keyword evidence="7" id="KW-0067">ATP-binding</keyword>
<dbReference type="InterPro" id="IPR003594">
    <property type="entry name" value="HATPase_dom"/>
</dbReference>
<dbReference type="InterPro" id="IPR036890">
    <property type="entry name" value="HATPase_C_sf"/>
</dbReference>
<dbReference type="InterPro" id="IPR005467">
    <property type="entry name" value="His_kinase_dom"/>
</dbReference>
<keyword evidence="3" id="KW-0808">Transferase</keyword>
<dbReference type="CDD" id="cd00038">
    <property type="entry name" value="CAP_ED"/>
    <property type="match status" value="1"/>
</dbReference>
<feature type="domain" description="Cyclic nucleotide-binding" evidence="5">
    <location>
        <begin position="11"/>
        <end position="72"/>
    </location>
</feature>
<accession>A0ABY4YXJ5</accession>
<dbReference type="EMBL" id="CP099489">
    <property type="protein sequence ID" value="USQ81464.1"/>
    <property type="molecule type" value="Genomic_DNA"/>
</dbReference>
<name>A0ABY4YXJ5_9MICO</name>